<accession>A0A5E4QCW3</accession>
<sequence>MMSTKKLAPFGSSGERFGKVTLHPSLDPNGLYAIRCQGCDPCLYHPQSINDIYQVNRHRKIDKDPWRYKTELEEWARNLGYRNQKVLDQRKWFNSLLGPAWHEIGQPTKYEPACKNVGFGRTQRFKTKVSTNVPSPGTYYKAVPFKATHGPHSSKPSFEREEPCRFKDTCPKWSLAPNRYVIIDKECIEQKSKKIVSLRGPYDLFTGIRDGTSIKNHFNTQRISSATWPLQLKGSFETYKKSHVGMMNKTNRSKPYRGRNALVDITMCYKKPQDPGSAHYNIDKPKIFKQNKKGFNSSYDKGPGYQRVIVWPGVGRYSVKHVTCGIIGQGHKHVFKSKQQRTIGAHLPQPMNSF</sequence>
<dbReference type="Proteomes" id="UP000324832">
    <property type="component" value="Unassembled WGS sequence"/>
</dbReference>
<reference evidence="1 2" key="1">
    <citation type="submission" date="2017-07" db="EMBL/GenBank/DDBJ databases">
        <authorList>
            <person name="Talla V."/>
            <person name="Backstrom N."/>
        </authorList>
    </citation>
    <scope>NUCLEOTIDE SEQUENCE [LARGE SCALE GENOMIC DNA]</scope>
</reference>
<protein>
    <submittedName>
        <fullName evidence="1">Uncharacterized protein</fullName>
    </submittedName>
</protein>
<keyword evidence="2" id="KW-1185">Reference proteome</keyword>
<proteinExistence type="predicted"/>
<dbReference type="AlphaFoldDB" id="A0A5E4QCW3"/>
<name>A0A5E4QCW3_9NEOP</name>
<dbReference type="InterPro" id="IPR033557">
    <property type="entry name" value="CIMAP2"/>
</dbReference>
<dbReference type="EMBL" id="FZQP02002560">
    <property type="protein sequence ID" value="VVC96142.1"/>
    <property type="molecule type" value="Genomic_DNA"/>
</dbReference>
<dbReference type="PANTHER" id="PTHR34914">
    <property type="entry name" value="LYMPHOCYTE EXPANSION MOLECULE"/>
    <property type="match status" value="1"/>
</dbReference>
<evidence type="ECO:0000313" key="1">
    <source>
        <dbReference type="EMBL" id="VVC96142.1"/>
    </source>
</evidence>
<dbReference type="PANTHER" id="PTHR34914:SF1">
    <property type="entry name" value="LYMPHOCYTE EXPANSION MOLECULE"/>
    <property type="match status" value="1"/>
</dbReference>
<evidence type="ECO:0000313" key="2">
    <source>
        <dbReference type="Proteomes" id="UP000324832"/>
    </source>
</evidence>
<organism evidence="1 2">
    <name type="scientific">Leptidea sinapis</name>
    <dbReference type="NCBI Taxonomy" id="189913"/>
    <lineage>
        <taxon>Eukaryota</taxon>
        <taxon>Metazoa</taxon>
        <taxon>Ecdysozoa</taxon>
        <taxon>Arthropoda</taxon>
        <taxon>Hexapoda</taxon>
        <taxon>Insecta</taxon>
        <taxon>Pterygota</taxon>
        <taxon>Neoptera</taxon>
        <taxon>Endopterygota</taxon>
        <taxon>Lepidoptera</taxon>
        <taxon>Glossata</taxon>
        <taxon>Ditrysia</taxon>
        <taxon>Papilionoidea</taxon>
        <taxon>Pieridae</taxon>
        <taxon>Dismorphiinae</taxon>
        <taxon>Leptidea</taxon>
    </lineage>
</organism>
<gene>
    <name evidence="1" type="ORF">LSINAPIS_LOCUS7700</name>
</gene>